<name>G7WJQ6_DESOD</name>
<dbReference type="RefSeq" id="WP_014187297.1">
    <property type="nucleotide sequence ID" value="NC_016584.1"/>
</dbReference>
<dbReference type="Proteomes" id="UP000006346">
    <property type="component" value="Chromosome"/>
</dbReference>
<reference evidence="1 2" key="2">
    <citation type="journal article" date="2012" name="J. Bacteriol.">
        <title>Complete genome sequences of Desulfosporosinus orientis DSM765T, Desulfosporosinus youngiae DSM17734T, Desulfosporosinus meridiei DSM13257T, and Desulfosporosinus acidiphilus DSM22704T.</title>
        <authorList>
            <person name="Pester M."/>
            <person name="Brambilla E."/>
            <person name="Alazard D."/>
            <person name="Rattei T."/>
            <person name="Weinmaier T."/>
            <person name="Han J."/>
            <person name="Lucas S."/>
            <person name="Lapidus A."/>
            <person name="Cheng J.F."/>
            <person name="Goodwin L."/>
            <person name="Pitluck S."/>
            <person name="Peters L."/>
            <person name="Ovchinnikova G."/>
            <person name="Teshima H."/>
            <person name="Detter J.C."/>
            <person name="Han C.S."/>
            <person name="Tapia R."/>
            <person name="Land M.L."/>
            <person name="Hauser L."/>
            <person name="Kyrpides N.C."/>
            <person name="Ivanova N.N."/>
            <person name="Pagani I."/>
            <person name="Huntmann M."/>
            <person name="Wei C.L."/>
            <person name="Davenport K.W."/>
            <person name="Daligault H."/>
            <person name="Chain P.S."/>
            <person name="Chen A."/>
            <person name="Mavromatis K."/>
            <person name="Markowitz V."/>
            <person name="Szeto E."/>
            <person name="Mikhailova N."/>
            <person name="Pati A."/>
            <person name="Wagner M."/>
            <person name="Woyke T."/>
            <person name="Ollivier B."/>
            <person name="Klenk H.P."/>
            <person name="Spring S."/>
            <person name="Loy A."/>
        </authorList>
    </citation>
    <scope>NUCLEOTIDE SEQUENCE [LARGE SCALE GENOMIC DNA]</scope>
    <source>
        <strain evidence="2">ATCC 19365 / DSM 765 / NCIMB 8382 / VKM B-1628</strain>
    </source>
</reference>
<gene>
    <name evidence="1" type="ordered locus">Desor_5102</name>
</gene>
<organism evidence="1 2">
    <name type="scientific">Desulfosporosinus orientis (strain ATCC 19365 / DSM 765 / NCIMB 8382 / VKM B-1628 / Singapore I)</name>
    <name type="common">Desulfotomaculum orientis</name>
    <dbReference type="NCBI Taxonomy" id="768706"/>
    <lineage>
        <taxon>Bacteria</taxon>
        <taxon>Bacillati</taxon>
        <taxon>Bacillota</taxon>
        <taxon>Clostridia</taxon>
        <taxon>Eubacteriales</taxon>
        <taxon>Desulfitobacteriaceae</taxon>
        <taxon>Desulfosporosinus</taxon>
    </lineage>
</organism>
<evidence type="ECO:0000313" key="1">
    <source>
        <dbReference type="EMBL" id="AET70493.1"/>
    </source>
</evidence>
<evidence type="ECO:0000313" key="2">
    <source>
        <dbReference type="Proteomes" id="UP000006346"/>
    </source>
</evidence>
<dbReference type="STRING" id="768706.Desor_5102"/>
<protein>
    <submittedName>
        <fullName evidence="1">Uncharacterized protein</fullName>
    </submittedName>
</protein>
<accession>G7WJQ6</accession>
<dbReference type="EMBL" id="CP003108">
    <property type="protein sequence ID" value="AET70493.1"/>
    <property type="molecule type" value="Genomic_DNA"/>
</dbReference>
<dbReference type="HOGENOM" id="CLU_3042757_0_0_9"/>
<reference evidence="2" key="1">
    <citation type="submission" date="2011-11" db="EMBL/GenBank/DDBJ databases">
        <title>Complete sequence of Desulfosporosinus orientis DSM 765.</title>
        <authorList>
            <person name="Lucas S."/>
            <person name="Han J."/>
            <person name="Lapidus A."/>
            <person name="Cheng J.-F."/>
            <person name="Goodwin L."/>
            <person name="Pitluck S."/>
            <person name="Peters L."/>
            <person name="Ovchinnikova G."/>
            <person name="Teshima H."/>
            <person name="Detter J.C."/>
            <person name="Han C."/>
            <person name="Tapia R."/>
            <person name="Land M."/>
            <person name="Hauser L."/>
            <person name="Kyrpides N."/>
            <person name="Ivanova N."/>
            <person name="Pagani I."/>
            <person name="Pester M."/>
            <person name="Spring S."/>
            <person name="Ollivier B."/>
            <person name="Rattei T."/>
            <person name="Klenk H.-P."/>
            <person name="Wagner M."/>
            <person name="Loy A."/>
            <person name="Woyke T."/>
        </authorList>
    </citation>
    <scope>NUCLEOTIDE SEQUENCE [LARGE SCALE GENOMIC DNA]</scope>
    <source>
        <strain evidence="2">ATCC 19365 / DSM 765 / NCIMB 8382 / VKM B-1628</strain>
    </source>
</reference>
<proteinExistence type="predicted"/>
<dbReference type="AlphaFoldDB" id="G7WJQ6"/>
<dbReference type="PATRIC" id="fig|768706.3.peg.5196"/>
<sequence>MKKWDKPVIIKLDIKSTEAGSGKGNVDGVYYDAHGWVLPGTSGPGGKPPFEEVP</sequence>
<dbReference type="KEGG" id="dor:Desor_5102"/>
<keyword evidence="2" id="KW-1185">Reference proteome</keyword>